<feature type="compositionally biased region" description="Low complexity" evidence="1">
    <location>
        <begin position="177"/>
        <end position="187"/>
    </location>
</feature>
<feature type="region of interest" description="Disordered" evidence="1">
    <location>
        <begin position="228"/>
        <end position="318"/>
    </location>
</feature>
<evidence type="ECO:0000313" key="4">
    <source>
        <dbReference type="Proteomes" id="UP001341840"/>
    </source>
</evidence>
<feature type="region of interest" description="Disordered" evidence="1">
    <location>
        <begin position="166"/>
        <end position="205"/>
    </location>
</feature>
<dbReference type="EMBL" id="JASCZI010060807">
    <property type="protein sequence ID" value="MED6136125.1"/>
    <property type="molecule type" value="Genomic_DNA"/>
</dbReference>
<evidence type="ECO:0000256" key="1">
    <source>
        <dbReference type="SAM" id="MobiDB-lite"/>
    </source>
</evidence>
<dbReference type="InterPro" id="IPR058594">
    <property type="entry name" value="PB1-like_dom_pln"/>
</dbReference>
<dbReference type="Proteomes" id="UP001341840">
    <property type="component" value="Unassembled WGS sequence"/>
</dbReference>
<evidence type="ECO:0000259" key="2">
    <source>
        <dbReference type="Pfam" id="PF26130"/>
    </source>
</evidence>
<evidence type="ECO:0000313" key="3">
    <source>
        <dbReference type="EMBL" id="MED6136125.1"/>
    </source>
</evidence>
<feature type="compositionally biased region" description="Acidic residues" evidence="1">
    <location>
        <begin position="302"/>
        <end position="312"/>
    </location>
</feature>
<sequence length="318" mass="35333">MATRVVRVHHNSLFEWGYLLSANVNMDEVTTFVYHHGGKLVTKDDGDVVYEMGEITEQADQEVDTLDVFAIRNFHKEIRYDQIEECYWLVPGRPLSVGLMVLATDAELLEMCFYAERNGRRIHIYYEHGVSVPNPVDEISLDLIEFPPSTLPDQAEIPTPVMVDVNLESDVDPPPTANANLPSNLQPNSPPKTQPISSKENSQTTTLPKANAALQKCVSAKFAKPKLTQPETVKPNAVKPNSAKPTSVKPNPAKPKTVQPSNKPRKSPTPTSPKLDQLLESSGSDSYDSAEDEMYTLKADEISSEDDDEDDFIVIQAR</sequence>
<organism evidence="3 4">
    <name type="scientific">Stylosanthes scabra</name>
    <dbReference type="NCBI Taxonomy" id="79078"/>
    <lineage>
        <taxon>Eukaryota</taxon>
        <taxon>Viridiplantae</taxon>
        <taxon>Streptophyta</taxon>
        <taxon>Embryophyta</taxon>
        <taxon>Tracheophyta</taxon>
        <taxon>Spermatophyta</taxon>
        <taxon>Magnoliopsida</taxon>
        <taxon>eudicotyledons</taxon>
        <taxon>Gunneridae</taxon>
        <taxon>Pentapetalae</taxon>
        <taxon>rosids</taxon>
        <taxon>fabids</taxon>
        <taxon>Fabales</taxon>
        <taxon>Fabaceae</taxon>
        <taxon>Papilionoideae</taxon>
        <taxon>50 kb inversion clade</taxon>
        <taxon>dalbergioids sensu lato</taxon>
        <taxon>Dalbergieae</taxon>
        <taxon>Pterocarpus clade</taxon>
        <taxon>Stylosanthes</taxon>
    </lineage>
</organism>
<dbReference type="Pfam" id="PF26130">
    <property type="entry name" value="PB1-like"/>
    <property type="match status" value="1"/>
</dbReference>
<accession>A0ABU6SIJ8</accession>
<comment type="caution">
    <text evidence="3">The sequence shown here is derived from an EMBL/GenBank/DDBJ whole genome shotgun (WGS) entry which is preliminary data.</text>
</comment>
<feature type="compositionally biased region" description="Polar residues" evidence="1">
    <location>
        <begin position="194"/>
        <end position="205"/>
    </location>
</feature>
<feature type="domain" description="PB1-like" evidence="2">
    <location>
        <begin position="26"/>
        <end position="128"/>
    </location>
</feature>
<proteinExistence type="predicted"/>
<name>A0ABU6SIJ8_9FABA</name>
<gene>
    <name evidence="3" type="ORF">PIB30_053158</name>
</gene>
<keyword evidence="4" id="KW-1185">Reference proteome</keyword>
<protein>
    <recommendedName>
        <fullName evidence="2">PB1-like domain-containing protein</fullName>
    </recommendedName>
</protein>
<reference evidence="3 4" key="1">
    <citation type="journal article" date="2023" name="Plants (Basel)">
        <title>Bridging the Gap: Combining Genomics and Transcriptomics Approaches to Understand Stylosanthes scabra, an Orphan Legume from the Brazilian Caatinga.</title>
        <authorList>
            <person name="Ferreira-Neto J.R.C."/>
            <person name="da Silva M.D."/>
            <person name="Binneck E."/>
            <person name="de Melo N.F."/>
            <person name="da Silva R.H."/>
            <person name="de Melo A.L.T.M."/>
            <person name="Pandolfi V."/>
            <person name="Bustamante F.O."/>
            <person name="Brasileiro-Vidal A.C."/>
            <person name="Benko-Iseppon A.M."/>
        </authorList>
    </citation>
    <scope>NUCLEOTIDE SEQUENCE [LARGE SCALE GENOMIC DNA]</scope>
    <source>
        <tissue evidence="3">Leaves</tissue>
    </source>
</reference>